<protein>
    <submittedName>
        <fullName evidence="1">Uncharacterized protein</fullName>
    </submittedName>
</protein>
<evidence type="ECO:0000313" key="1">
    <source>
        <dbReference type="EMBL" id="CAB3987811.1"/>
    </source>
</evidence>
<name>A0A6S7GTA2_PARCT</name>
<dbReference type="AlphaFoldDB" id="A0A6S7GTA2"/>
<accession>A0A6S7GTA2</accession>
<gene>
    <name evidence="1" type="ORF">PACLA_8A080055</name>
</gene>
<dbReference type="EMBL" id="CACRXK020001238">
    <property type="protein sequence ID" value="CAB3987811.1"/>
    <property type="molecule type" value="Genomic_DNA"/>
</dbReference>
<reference evidence="1" key="1">
    <citation type="submission" date="2020-04" db="EMBL/GenBank/DDBJ databases">
        <authorList>
            <person name="Alioto T."/>
            <person name="Alioto T."/>
            <person name="Gomez Garrido J."/>
        </authorList>
    </citation>
    <scope>NUCLEOTIDE SEQUENCE</scope>
    <source>
        <strain evidence="1">A484AB</strain>
    </source>
</reference>
<comment type="caution">
    <text evidence="1">The sequence shown here is derived from an EMBL/GenBank/DDBJ whole genome shotgun (WGS) entry which is preliminary data.</text>
</comment>
<proteinExistence type="predicted"/>
<organism evidence="1 2">
    <name type="scientific">Paramuricea clavata</name>
    <name type="common">Red gorgonian</name>
    <name type="synonym">Violescent sea-whip</name>
    <dbReference type="NCBI Taxonomy" id="317549"/>
    <lineage>
        <taxon>Eukaryota</taxon>
        <taxon>Metazoa</taxon>
        <taxon>Cnidaria</taxon>
        <taxon>Anthozoa</taxon>
        <taxon>Octocorallia</taxon>
        <taxon>Malacalcyonacea</taxon>
        <taxon>Plexauridae</taxon>
        <taxon>Paramuricea</taxon>
    </lineage>
</organism>
<evidence type="ECO:0000313" key="2">
    <source>
        <dbReference type="Proteomes" id="UP001152795"/>
    </source>
</evidence>
<keyword evidence="2" id="KW-1185">Reference proteome</keyword>
<dbReference type="Proteomes" id="UP001152795">
    <property type="component" value="Unassembled WGS sequence"/>
</dbReference>
<sequence>MVKELNRFVGEYGMHFSVLPGGRVGVSLGISPRYIYRYGDNDGVVQVAYIVKTANDFSFEMTKDLNICWG</sequence>